<organism evidence="2 3">
    <name type="scientific">Dolosicoccus paucivorans</name>
    <dbReference type="NCBI Taxonomy" id="84521"/>
    <lineage>
        <taxon>Bacteria</taxon>
        <taxon>Bacillati</taxon>
        <taxon>Bacillota</taxon>
        <taxon>Bacilli</taxon>
        <taxon>Lactobacillales</taxon>
        <taxon>Aerococcaceae</taxon>
        <taxon>Dolosicoccus</taxon>
    </lineage>
</organism>
<comment type="caution">
    <text evidence="2">The sequence shown here is derived from an EMBL/GenBank/DDBJ whole genome shotgun (WGS) entry which is preliminary data.</text>
</comment>
<protein>
    <recommendedName>
        <fullName evidence="1">FAD-dependent urate hydroxylase HpyO/Asp monooxygenase CreE-like FAD/NAD(P)-binding domain-containing protein</fullName>
    </recommendedName>
</protein>
<sequence length="482" mass="55216">MQHIAIIGMGVAGVGVLNAYRAHLSSQQLEDVTFHCFDTKESFGRGLPFRDPAKEALLNSKTDTLSVHTQDLNNDRYGFRHWLEDRQDEIPTYETRYAFGSYMKDYLKAVTQKLPVTCYYHKVQRIQFTQNKWQLILEEPSQPLPLFDRVHVCTGEMPNPDFYQLEGHAQFVKTVYPLTELPQAIQPSDRALVIGLGLTGIDVVKYLMNTRQLDKVYLFSRSNQFPLIRGDESEKLSFKYLTENNAKRQANPTFEWVEELLHKEIAYHGLSYNDFLKECYQPGLEGLKASMEHSKAVGIMTQIFSELVRTLLATAWPIMSERDRKQFKDKYDQVIGHVRNPMPKISAKDLLTYVDEGRLELLTEVKTVGKKNKEQLEVVFEDSKTLSIDWVFNATGMSLTHETALEKGFLASQLLNDHLATLDYQGGLSFVSPFYHSLSSLLGEAKGLHLHGLLIDGPMYQNNSIINIQQQAFELVKSLYKQ</sequence>
<dbReference type="RefSeq" id="WP_102227888.1">
    <property type="nucleotide sequence ID" value="NZ_PNFY01000023.1"/>
</dbReference>
<dbReference type="PANTHER" id="PTHR40254">
    <property type="entry name" value="BLR0577 PROTEIN"/>
    <property type="match status" value="1"/>
</dbReference>
<evidence type="ECO:0000259" key="1">
    <source>
        <dbReference type="Pfam" id="PF13454"/>
    </source>
</evidence>
<gene>
    <name evidence="2" type="ORF">CJ205_05050</name>
</gene>
<proteinExistence type="predicted"/>
<dbReference type="AlphaFoldDB" id="A0A2N6SML3"/>
<dbReference type="OrthoDB" id="2211465at2"/>
<evidence type="ECO:0000313" key="3">
    <source>
        <dbReference type="Proteomes" id="UP000235682"/>
    </source>
</evidence>
<dbReference type="Proteomes" id="UP000235682">
    <property type="component" value="Unassembled WGS sequence"/>
</dbReference>
<name>A0A2N6SML3_9LACT</name>
<dbReference type="InterPro" id="IPR038732">
    <property type="entry name" value="HpyO/CreE_NAD-binding"/>
</dbReference>
<feature type="domain" description="FAD-dependent urate hydroxylase HpyO/Asp monooxygenase CreE-like FAD/NAD(P)-binding" evidence="1">
    <location>
        <begin position="5"/>
        <end position="156"/>
    </location>
</feature>
<dbReference type="Gene3D" id="3.50.50.60">
    <property type="entry name" value="FAD/NAD(P)-binding domain"/>
    <property type="match status" value="1"/>
</dbReference>
<dbReference type="EMBL" id="PNHE01000018">
    <property type="protein sequence ID" value="PMC58286.1"/>
    <property type="molecule type" value="Genomic_DNA"/>
</dbReference>
<reference evidence="2 3" key="1">
    <citation type="submission" date="2017-09" db="EMBL/GenBank/DDBJ databases">
        <title>Bacterial strain isolated from the female urinary microbiota.</title>
        <authorList>
            <person name="Thomas-White K."/>
            <person name="Kumar N."/>
            <person name="Forster S."/>
            <person name="Putonti C."/>
            <person name="Lawley T."/>
            <person name="Wolfe A.J."/>
        </authorList>
    </citation>
    <scope>NUCLEOTIDE SEQUENCE [LARGE SCALE GENOMIC DNA]</scope>
    <source>
        <strain evidence="2 3">UMB0852</strain>
    </source>
</reference>
<evidence type="ECO:0000313" key="2">
    <source>
        <dbReference type="EMBL" id="PMC58286.1"/>
    </source>
</evidence>
<dbReference type="InterPro" id="IPR052189">
    <property type="entry name" value="L-asp_N-monooxygenase_NS-form"/>
</dbReference>
<accession>A0A2N6SML3</accession>
<dbReference type="STRING" id="84521.SAMN04487994_102914"/>
<dbReference type="SUPFAM" id="SSF51905">
    <property type="entry name" value="FAD/NAD(P)-binding domain"/>
    <property type="match status" value="1"/>
</dbReference>
<dbReference type="PANTHER" id="PTHR40254:SF1">
    <property type="entry name" value="BLR0577 PROTEIN"/>
    <property type="match status" value="1"/>
</dbReference>
<dbReference type="InterPro" id="IPR036188">
    <property type="entry name" value="FAD/NAD-bd_sf"/>
</dbReference>
<keyword evidence="3" id="KW-1185">Reference proteome</keyword>
<dbReference type="Pfam" id="PF13454">
    <property type="entry name" value="NAD_binding_9"/>
    <property type="match status" value="1"/>
</dbReference>